<comment type="subcellular location">
    <subcellularLocation>
        <location evidence="1">Nucleus</location>
    </subcellularLocation>
</comment>
<name>A0A0C2CKE9_9BILA</name>
<dbReference type="AlphaFoldDB" id="A0A0C2CKE9"/>
<dbReference type="GO" id="GO:0032039">
    <property type="term" value="C:integrator complex"/>
    <property type="evidence" value="ECO:0007669"/>
    <property type="project" value="InterPro"/>
</dbReference>
<dbReference type="GO" id="GO:0034472">
    <property type="term" value="P:snRNA 3'-end processing"/>
    <property type="evidence" value="ECO:0007669"/>
    <property type="project" value="TreeGrafter"/>
</dbReference>
<dbReference type="Proteomes" id="UP000054047">
    <property type="component" value="Unassembled WGS sequence"/>
</dbReference>
<sequence length="83" mass="9525">MPEIHPVPLEAVCMNTVDYILVSNWHSLVALPFYTENSGFKGVVYSTEPVVQFGRLMMLELIDYHDRIVSDDVGRKWKDPSVQ</sequence>
<organism evidence="3 4">
    <name type="scientific">Ancylostoma duodenale</name>
    <dbReference type="NCBI Taxonomy" id="51022"/>
    <lineage>
        <taxon>Eukaryota</taxon>
        <taxon>Metazoa</taxon>
        <taxon>Ecdysozoa</taxon>
        <taxon>Nematoda</taxon>
        <taxon>Chromadorea</taxon>
        <taxon>Rhabditida</taxon>
        <taxon>Rhabditina</taxon>
        <taxon>Rhabditomorpha</taxon>
        <taxon>Strongyloidea</taxon>
        <taxon>Ancylostomatidae</taxon>
        <taxon>Ancylostomatinae</taxon>
        <taxon>Ancylostoma</taxon>
    </lineage>
</organism>
<feature type="non-terminal residue" evidence="3">
    <location>
        <position position="83"/>
    </location>
</feature>
<evidence type="ECO:0000256" key="1">
    <source>
        <dbReference type="ARBA" id="ARBA00004123"/>
    </source>
</evidence>
<dbReference type="OrthoDB" id="5600060at2759"/>
<keyword evidence="2" id="KW-0539">Nucleus</keyword>
<accession>A0A0C2CKE9</accession>
<dbReference type="EMBL" id="KN750235">
    <property type="protein sequence ID" value="KIH50267.1"/>
    <property type="molecule type" value="Genomic_DNA"/>
</dbReference>
<dbReference type="Gene3D" id="3.60.15.10">
    <property type="entry name" value="Ribonuclease Z/Hydroxyacylglutathione hydrolase-like"/>
    <property type="match status" value="1"/>
</dbReference>
<protein>
    <submittedName>
        <fullName evidence="3">Uncharacterized protein</fullName>
    </submittedName>
</protein>
<dbReference type="InterPro" id="IPR036866">
    <property type="entry name" value="RibonucZ/Hydroxyglut_hydro"/>
</dbReference>
<evidence type="ECO:0000256" key="2">
    <source>
        <dbReference type="ARBA" id="ARBA00023242"/>
    </source>
</evidence>
<dbReference type="PANTHER" id="PTHR46094">
    <property type="entry name" value="INTEGRATOR COMPLEX SUBUNIT 9"/>
    <property type="match status" value="1"/>
</dbReference>
<dbReference type="PANTHER" id="PTHR46094:SF1">
    <property type="entry name" value="INTEGRATOR COMPLEX SUBUNIT 9"/>
    <property type="match status" value="1"/>
</dbReference>
<evidence type="ECO:0000313" key="4">
    <source>
        <dbReference type="Proteomes" id="UP000054047"/>
    </source>
</evidence>
<gene>
    <name evidence="3" type="ORF">ANCDUO_19655</name>
</gene>
<reference evidence="3 4" key="1">
    <citation type="submission" date="2013-12" db="EMBL/GenBank/DDBJ databases">
        <title>Draft genome of the parsitic nematode Ancylostoma duodenale.</title>
        <authorList>
            <person name="Mitreva M."/>
        </authorList>
    </citation>
    <scope>NUCLEOTIDE SEQUENCE [LARGE SCALE GENOMIC DNA]</scope>
    <source>
        <strain evidence="3 4">Zhejiang</strain>
    </source>
</reference>
<dbReference type="InterPro" id="IPR027074">
    <property type="entry name" value="Integrator_9su"/>
</dbReference>
<proteinExistence type="predicted"/>
<keyword evidence="4" id="KW-1185">Reference proteome</keyword>
<evidence type="ECO:0000313" key="3">
    <source>
        <dbReference type="EMBL" id="KIH50267.1"/>
    </source>
</evidence>
<dbReference type="SUPFAM" id="SSF56281">
    <property type="entry name" value="Metallo-hydrolase/oxidoreductase"/>
    <property type="match status" value="1"/>
</dbReference>